<dbReference type="Proteomes" id="UP000479526">
    <property type="component" value="Unassembled WGS sequence"/>
</dbReference>
<evidence type="ECO:0000313" key="4">
    <source>
        <dbReference type="Proteomes" id="UP000479526"/>
    </source>
</evidence>
<accession>A0A7C9JXL0</accession>
<comment type="caution">
    <text evidence="3">The sequence shown here is derived from an EMBL/GenBank/DDBJ whole genome shotgun (WGS) entry which is preliminary data.</text>
</comment>
<evidence type="ECO:0000256" key="1">
    <source>
        <dbReference type="SAM" id="MobiDB-lite"/>
    </source>
</evidence>
<dbReference type="EMBL" id="WXEW01000007">
    <property type="protein sequence ID" value="NAS24919.1"/>
    <property type="molecule type" value="Genomic_DNA"/>
</dbReference>
<evidence type="ECO:0000313" key="3">
    <source>
        <dbReference type="EMBL" id="NAS24919.1"/>
    </source>
</evidence>
<proteinExistence type="predicted"/>
<sequence length="241" mass="24833">MTRRILAALAVVAAVLLPAVPANAGAWAVTELDTFPQSIEPGATYTIGYWVLQHGTHPFEGPESDMRTGLRLTQGSKVLDFPGTPLPEPAHFAATIQVPEGTWKLEGVQGIFAPYNLGRLTVPGGLEVAPPPFPSQTGGTVTDHWGPVKPPGFPWDAKHVVTAGTTATAPAPVPSQSAAPAPAAASAPAPAARADDGLPWGWAAGGAAMGAVAVFLAGRLRRPRPVPPAGDREDTYVISRG</sequence>
<feature type="region of interest" description="Disordered" evidence="1">
    <location>
        <begin position="222"/>
        <end position="241"/>
    </location>
</feature>
<evidence type="ECO:0000256" key="2">
    <source>
        <dbReference type="SAM" id="SignalP"/>
    </source>
</evidence>
<dbReference type="RefSeq" id="WP_161482038.1">
    <property type="nucleotide sequence ID" value="NZ_WXEW01000007.1"/>
</dbReference>
<name>A0A7C9JXL0_9ACTN</name>
<dbReference type="AlphaFoldDB" id="A0A7C9JXL0"/>
<feature type="chain" id="PRO_5028864558" evidence="2">
    <location>
        <begin position="25"/>
        <end position="241"/>
    </location>
</feature>
<reference evidence="3 4" key="1">
    <citation type="submission" date="2020-01" db="EMBL/GenBank/DDBJ databases">
        <title>Herbidospora sp. NEAU-GS84 nov., a novel actinomycete isolated from soil.</title>
        <authorList>
            <person name="Han L."/>
        </authorList>
    </citation>
    <scope>NUCLEOTIDE SEQUENCE [LARGE SCALE GENOMIC DNA]</scope>
    <source>
        <strain evidence="3 4">NEAU-GS84</strain>
    </source>
</reference>
<protein>
    <submittedName>
        <fullName evidence="3">Uncharacterized protein</fullName>
    </submittedName>
</protein>
<feature type="region of interest" description="Disordered" evidence="1">
    <location>
        <begin position="167"/>
        <end position="193"/>
    </location>
</feature>
<organism evidence="3 4">
    <name type="scientific">Herbidospora solisilvae</name>
    <dbReference type="NCBI Taxonomy" id="2696284"/>
    <lineage>
        <taxon>Bacteria</taxon>
        <taxon>Bacillati</taxon>
        <taxon>Actinomycetota</taxon>
        <taxon>Actinomycetes</taxon>
        <taxon>Streptosporangiales</taxon>
        <taxon>Streptosporangiaceae</taxon>
        <taxon>Herbidospora</taxon>
    </lineage>
</organism>
<keyword evidence="2" id="KW-0732">Signal</keyword>
<feature type="signal peptide" evidence="2">
    <location>
        <begin position="1"/>
        <end position="24"/>
    </location>
</feature>
<keyword evidence="4" id="KW-1185">Reference proteome</keyword>
<gene>
    <name evidence="3" type="ORF">GT755_24940</name>
</gene>